<comment type="similarity">
    <text evidence="7">Belongs to the UvrC family.</text>
</comment>
<feature type="domain" description="UvrC family homology region profile" evidence="11">
    <location>
        <begin position="247"/>
        <end position="466"/>
    </location>
</feature>
<dbReference type="GO" id="GO:0003677">
    <property type="term" value="F:DNA binding"/>
    <property type="evidence" value="ECO:0007669"/>
    <property type="project" value="UniProtKB-UniRule"/>
</dbReference>
<dbReference type="PROSITE" id="PS50151">
    <property type="entry name" value="UVR"/>
    <property type="match status" value="1"/>
</dbReference>
<evidence type="ECO:0000259" key="9">
    <source>
        <dbReference type="PROSITE" id="PS50151"/>
    </source>
</evidence>
<dbReference type="Pfam" id="PF02151">
    <property type="entry name" value="UVR"/>
    <property type="match status" value="1"/>
</dbReference>
<dbReference type="InterPro" id="IPR036876">
    <property type="entry name" value="UVR_dom_sf"/>
</dbReference>
<dbReference type="SUPFAM" id="SSF46600">
    <property type="entry name" value="C-terminal UvrC-binding domain of UvrB"/>
    <property type="match status" value="1"/>
</dbReference>
<keyword evidence="1 7" id="KW-0963">Cytoplasm</keyword>
<keyword evidence="6 7" id="KW-0742">SOS response</keyword>
<dbReference type="GO" id="GO:0009432">
    <property type="term" value="P:SOS response"/>
    <property type="evidence" value="ECO:0007669"/>
    <property type="project" value="UniProtKB-UniRule"/>
</dbReference>
<reference evidence="12" key="1">
    <citation type="submission" date="2021-03" db="EMBL/GenBank/DDBJ databases">
        <title>Comparative Genomics and Metabolomics in the genus Turicibacter.</title>
        <authorList>
            <person name="Maki J."/>
            <person name="Looft T."/>
        </authorList>
    </citation>
    <scope>NUCLEOTIDE SEQUENCE</scope>
    <source>
        <strain evidence="12">ISU324</strain>
    </source>
</reference>
<dbReference type="InterPro" id="IPR035901">
    <property type="entry name" value="GIY-YIG_endonuc_sf"/>
</dbReference>
<sequence length="597" mass="68995">MNQLLKDKLSLLPMNPGCYLMKDAKGQVIYVGKAKRLKNRVKSYFTGSHNGKTARLVREIVDFEYIITSSELEALVLEINLIKKYDPKYNIMLTDDKHYPYIKITNETHPRLVTTRKIKKDGGKYFGPYPNATAANETIRLLNKLYPLRKCHTIPKKVCLYYHIHQCLGPCEYEIPTQDYKPYIEEISRFLKGDYSKVKADLVKRMEAAAENLEFERAKEYRDLIFHIEATVEKQKMTLNDFIDRDVFGYAEVEGRVCVQVFFIRQGKVIEREVSIFDGIDDVEEAVLTFIGRFYQSNNTLKPKEIFIPSTLDQELLSQLLDVKVMVPKQGDKKELVDLAMKNAEMALNEKLQLIEKQEERTLKAVEKLGELLSLPTPHRIEAFDNSHHQGMDTVSAMVVFTDGRPDKKEYRKYKITTTSEGDDYQAMKEVIYRRYFKVLNEGLPAPDLIVIDGGKGQVNVAMEVLESLNISIPVVGLVKDEKHRTAFLLDGRDMEEINLKKKGRENVFNLLTRIQDEVHRFVLSFHHQTAQNRQLTSILDEIPGIGPKRKRLLIQNFGSLEKMLEADDSAYEQLGFAPELIRRVKLFIGEELQKKQ</sequence>
<feature type="coiled-coil region" evidence="8">
    <location>
        <begin position="341"/>
        <end position="369"/>
    </location>
</feature>
<dbReference type="InterPro" id="IPR004791">
    <property type="entry name" value="UvrC"/>
</dbReference>
<dbReference type="Gene3D" id="4.10.860.10">
    <property type="entry name" value="UVR domain"/>
    <property type="match status" value="1"/>
</dbReference>
<dbReference type="InterPro" id="IPR038476">
    <property type="entry name" value="UvrC_RNase_H_dom_sf"/>
</dbReference>
<evidence type="ECO:0000259" key="10">
    <source>
        <dbReference type="PROSITE" id="PS50164"/>
    </source>
</evidence>
<accession>A0A9Q9CNG7</accession>
<keyword evidence="4 7" id="KW-0267">Excision nuclease</keyword>
<dbReference type="Gene3D" id="1.10.150.20">
    <property type="entry name" value="5' to 3' exonuclease, C-terminal subdomain"/>
    <property type="match status" value="1"/>
</dbReference>
<dbReference type="InterPro" id="IPR000305">
    <property type="entry name" value="GIY-YIG_endonuc"/>
</dbReference>
<keyword evidence="5 7" id="KW-0234">DNA repair</keyword>
<evidence type="ECO:0000256" key="4">
    <source>
        <dbReference type="ARBA" id="ARBA00022881"/>
    </source>
</evidence>
<comment type="subcellular location">
    <subcellularLocation>
        <location evidence="7">Cytoplasm</location>
    </subcellularLocation>
</comment>
<dbReference type="GO" id="GO:0006289">
    <property type="term" value="P:nucleotide-excision repair"/>
    <property type="evidence" value="ECO:0007669"/>
    <property type="project" value="UniProtKB-UniRule"/>
</dbReference>
<feature type="domain" description="UVR" evidence="9">
    <location>
        <begin position="196"/>
        <end position="231"/>
    </location>
</feature>
<dbReference type="RefSeq" id="WP_055276402.1">
    <property type="nucleotide sequence ID" value="NZ_CP071250.1"/>
</dbReference>
<dbReference type="PANTHER" id="PTHR30562">
    <property type="entry name" value="UVRC/OXIDOREDUCTASE"/>
    <property type="match status" value="1"/>
</dbReference>
<dbReference type="EMBL" id="CP071250">
    <property type="protein sequence ID" value="UUF08586.1"/>
    <property type="molecule type" value="Genomic_DNA"/>
</dbReference>
<dbReference type="HAMAP" id="MF_00203">
    <property type="entry name" value="UvrC"/>
    <property type="match status" value="1"/>
</dbReference>
<dbReference type="GO" id="GO:0009381">
    <property type="term" value="F:excinuclease ABC activity"/>
    <property type="evidence" value="ECO:0007669"/>
    <property type="project" value="UniProtKB-UniRule"/>
</dbReference>
<feature type="domain" description="GIY-YIG" evidence="10">
    <location>
        <begin position="14"/>
        <end position="91"/>
    </location>
</feature>
<comment type="subunit">
    <text evidence="7">Interacts with UvrB in an incision complex.</text>
</comment>
<dbReference type="GO" id="GO:0005737">
    <property type="term" value="C:cytoplasm"/>
    <property type="evidence" value="ECO:0007669"/>
    <property type="project" value="UniProtKB-SubCell"/>
</dbReference>
<dbReference type="AlphaFoldDB" id="A0A9Q9CNG7"/>
<dbReference type="CDD" id="cd10434">
    <property type="entry name" value="GIY-YIG_UvrC_Cho"/>
    <property type="match status" value="1"/>
</dbReference>
<evidence type="ECO:0000256" key="8">
    <source>
        <dbReference type="SAM" id="Coils"/>
    </source>
</evidence>
<dbReference type="Gene3D" id="3.40.1440.10">
    <property type="entry name" value="GIY-YIG endonuclease"/>
    <property type="match status" value="1"/>
</dbReference>
<dbReference type="SUPFAM" id="SSF82771">
    <property type="entry name" value="GIY-YIG endonuclease"/>
    <property type="match status" value="1"/>
</dbReference>
<dbReference type="FunFam" id="3.30.420.340:FF:000002">
    <property type="entry name" value="UvrABC system protein C"/>
    <property type="match status" value="1"/>
</dbReference>
<keyword evidence="8" id="KW-0175">Coiled coil</keyword>
<name>A0A9Q9CNG7_9FIRM</name>
<dbReference type="Proteomes" id="UP001058072">
    <property type="component" value="Chromosome"/>
</dbReference>
<dbReference type="Pfam" id="PF01541">
    <property type="entry name" value="GIY-YIG"/>
    <property type="match status" value="1"/>
</dbReference>
<dbReference type="InterPro" id="IPR001162">
    <property type="entry name" value="UvrC_RNase_H_dom"/>
</dbReference>
<evidence type="ECO:0000256" key="7">
    <source>
        <dbReference type="HAMAP-Rule" id="MF_00203"/>
    </source>
</evidence>
<evidence type="ECO:0000313" key="13">
    <source>
        <dbReference type="Proteomes" id="UP001058072"/>
    </source>
</evidence>
<dbReference type="Pfam" id="PF22920">
    <property type="entry name" value="UvrC_RNaseH"/>
    <property type="match status" value="1"/>
</dbReference>
<evidence type="ECO:0000256" key="2">
    <source>
        <dbReference type="ARBA" id="ARBA00022763"/>
    </source>
</evidence>
<dbReference type="InterPro" id="IPR010994">
    <property type="entry name" value="RuvA_2-like"/>
</dbReference>
<evidence type="ECO:0000259" key="11">
    <source>
        <dbReference type="PROSITE" id="PS50165"/>
    </source>
</evidence>
<dbReference type="InterPro" id="IPR047296">
    <property type="entry name" value="GIY-YIG_UvrC_Cho"/>
</dbReference>
<evidence type="ECO:0000256" key="1">
    <source>
        <dbReference type="ARBA" id="ARBA00022490"/>
    </source>
</evidence>
<dbReference type="PROSITE" id="PS50164">
    <property type="entry name" value="GIY_YIG"/>
    <property type="match status" value="1"/>
</dbReference>
<gene>
    <name evidence="7 12" type="primary">uvrC</name>
    <name evidence="12" type="ORF">J0J70_00765</name>
</gene>
<dbReference type="SMART" id="SM00465">
    <property type="entry name" value="GIYc"/>
    <property type="match status" value="1"/>
</dbReference>
<dbReference type="GO" id="GO:0009380">
    <property type="term" value="C:excinuclease repair complex"/>
    <property type="evidence" value="ECO:0007669"/>
    <property type="project" value="InterPro"/>
</dbReference>
<dbReference type="InterPro" id="IPR050066">
    <property type="entry name" value="UvrABC_protein_C"/>
</dbReference>
<dbReference type="Gene3D" id="3.30.420.340">
    <property type="entry name" value="UvrC, RNAse H endonuclease domain"/>
    <property type="match status" value="1"/>
</dbReference>
<dbReference type="Pfam" id="PF08459">
    <property type="entry name" value="UvrC_RNaseH_dom"/>
    <property type="match status" value="1"/>
</dbReference>
<evidence type="ECO:0000256" key="6">
    <source>
        <dbReference type="ARBA" id="ARBA00023236"/>
    </source>
</evidence>
<keyword evidence="3 7" id="KW-0228">DNA excision</keyword>
<dbReference type="FunFam" id="3.40.1440.10:FF:000001">
    <property type="entry name" value="UvrABC system protein C"/>
    <property type="match status" value="1"/>
</dbReference>
<organism evidence="12 13">
    <name type="scientific">Turicibacter bilis</name>
    <dbReference type="NCBI Taxonomy" id="2735723"/>
    <lineage>
        <taxon>Bacteria</taxon>
        <taxon>Bacillati</taxon>
        <taxon>Bacillota</taxon>
        <taxon>Erysipelotrichia</taxon>
        <taxon>Erysipelotrichales</taxon>
        <taxon>Turicibacteraceae</taxon>
        <taxon>Turicibacter</taxon>
    </lineage>
</organism>
<dbReference type="PANTHER" id="PTHR30562:SF1">
    <property type="entry name" value="UVRABC SYSTEM PROTEIN C"/>
    <property type="match status" value="1"/>
</dbReference>
<protein>
    <recommendedName>
        <fullName evidence="7">UvrABC system protein C</fullName>
        <shortName evidence="7">Protein UvrC</shortName>
    </recommendedName>
    <alternativeName>
        <fullName evidence="7">Excinuclease ABC subunit C</fullName>
    </alternativeName>
</protein>
<dbReference type="NCBIfam" id="TIGR00194">
    <property type="entry name" value="uvrC"/>
    <property type="match status" value="1"/>
</dbReference>
<dbReference type="SUPFAM" id="SSF47781">
    <property type="entry name" value="RuvA domain 2-like"/>
    <property type="match status" value="1"/>
</dbReference>
<dbReference type="PROSITE" id="PS50165">
    <property type="entry name" value="UVRC"/>
    <property type="match status" value="1"/>
</dbReference>
<proteinExistence type="inferred from homology"/>
<comment type="function">
    <text evidence="7">The UvrABC repair system catalyzes the recognition and processing of DNA lesions. UvrC both incises the 5' and 3' sides of the lesion. The N-terminal half is responsible for the 3' incision and the C-terminal half is responsible for the 5' incision.</text>
</comment>
<evidence type="ECO:0000256" key="3">
    <source>
        <dbReference type="ARBA" id="ARBA00022769"/>
    </source>
</evidence>
<evidence type="ECO:0000313" key="12">
    <source>
        <dbReference type="EMBL" id="UUF08586.1"/>
    </source>
</evidence>
<keyword evidence="2 7" id="KW-0227">DNA damage</keyword>
<evidence type="ECO:0000256" key="5">
    <source>
        <dbReference type="ARBA" id="ARBA00023204"/>
    </source>
</evidence>
<dbReference type="InterPro" id="IPR001943">
    <property type="entry name" value="UVR_dom"/>
</dbReference>